<keyword evidence="4 8" id="KW-0058">Aromatic hydrocarbons catabolism</keyword>
<keyword evidence="5 8" id="KW-0223">Dioxygenase</keyword>
<dbReference type="PANTHER" id="PTHR43279">
    <property type="entry name" value="CATECHOL-2,3-DIOXYGENASE"/>
    <property type="match status" value="1"/>
</dbReference>
<comment type="cofactor">
    <cofactor evidence="1 8">
        <name>Fe(2+)</name>
        <dbReference type="ChEBI" id="CHEBI:29033"/>
    </cofactor>
</comment>
<dbReference type="RefSeq" id="WP_214790238.1">
    <property type="nucleotide sequence ID" value="NZ_JANIEL010000044.1"/>
</dbReference>
<dbReference type="EMBL" id="JBHTCE010000002">
    <property type="protein sequence ID" value="MFC7390777.1"/>
    <property type="molecule type" value="Genomic_DNA"/>
</dbReference>
<evidence type="ECO:0000256" key="5">
    <source>
        <dbReference type="ARBA" id="ARBA00022964"/>
    </source>
</evidence>
<keyword evidence="7 8" id="KW-0408">Iron</keyword>
<dbReference type="InterPro" id="IPR037523">
    <property type="entry name" value="VOC_core"/>
</dbReference>
<evidence type="ECO:0000256" key="2">
    <source>
        <dbReference type="ARBA" id="ARBA00008784"/>
    </source>
</evidence>
<gene>
    <name evidence="10" type="ORF">ACFQO8_11540</name>
</gene>
<name>A0ABW2PNB7_9BACL</name>
<feature type="domain" description="VOC" evidence="9">
    <location>
        <begin position="7"/>
        <end position="121"/>
    </location>
</feature>
<dbReference type="InterPro" id="IPR029068">
    <property type="entry name" value="Glyas_Bleomycin-R_OHBP_Dase"/>
</dbReference>
<organism evidence="10 11">
    <name type="scientific">Exiguobacterium aestuarii</name>
    <dbReference type="NCBI Taxonomy" id="273527"/>
    <lineage>
        <taxon>Bacteria</taxon>
        <taxon>Bacillati</taxon>
        <taxon>Bacillota</taxon>
        <taxon>Bacilli</taxon>
        <taxon>Bacillales</taxon>
        <taxon>Bacillales Family XII. Incertae Sedis</taxon>
        <taxon>Exiguobacterium</taxon>
    </lineage>
</organism>
<keyword evidence="11" id="KW-1185">Reference proteome</keyword>
<keyword evidence="3" id="KW-0479">Metal-binding</keyword>
<dbReference type="InterPro" id="IPR004360">
    <property type="entry name" value="Glyas_Fos-R_dOase_dom"/>
</dbReference>
<dbReference type="PROSITE" id="PS51819">
    <property type="entry name" value="VOC"/>
    <property type="match status" value="1"/>
</dbReference>
<dbReference type="PROSITE" id="PS00934">
    <property type="entry name" value="GLYOXALASE_I_1"/>
    <property type="match status" value="1"/>
</dbReference>
<evidence type="ECO:0000256" key="1">
    <source>
        <dbReference type="ARBA" id="ARBA00001954"/>
    </source>
</evidence>
<comment type="similarity">
    <text evidence="2 8">Belongs to the extradiol ring-cleavage dioxygenase family.</text>
</comment>
<dbReference type="Pfam" id="PF00903">
    <property type="entry name" value="Glyoxalase"/>
    <property type="match status" value="2"/>
</dbReference>
<evidence type="ECO:0000313" key="10">
    <source>
        <dbReference type="EMBL" id="MFC7390777.1"/>
    </source>
</evidence>
<dbReference type="SUPFAM" id="SSF54593">
    <property type="entry name" value="Glyoxalase/Bleomycin resistance protein/Dihydroxybiphenyl dioxygenase"/>
    <property type="match status" value="2"/>
</dbReference>
<evidence type="ECO:0000256" key="4">
    <source>
        <dbReference type="ARBA" id="ARBA00022797"/>
    </source>
</evidence>
<protein>
    <submittedName>
        <fullName evidence="10">VOC family protein</fullName>
    </submittedName>
</protein>
<proteinExistence type="inferred from homology"/>
<evidence type="ECO:0000256" key="6">
    <source>
        <dbReference type="ARBA" id="ARBA00023002"/>
    </source>
</evidence>
<keyword evidence="6 8" id="KW-0560">Oxidoreductase</keyword>
<evidence type="ECO:0000256" key="3">
    <source>
        <dbReference type="ARBA" id="ARBA00022723"/>
    </source>
</evidence>
<dbReference type="CDD" id="cd07255">
    <property type="entry name" value="VOC_BsCatE_like_N"/>
    <property type="match status" value="1"/>
</dbReference>
<dbReference type="InterPro" id="IPR000486">
    <property type="entry name" value="Xdiol_ring_cleave_dOase_1/2"/>
</dbReference>
<dbReference type="PROSITE" id="PS00082">
    <property type="entry name" value="EXTRADIOL_DIOXYGENAS"/>
    <property type="match status" value="1"/>
</dbReference>
<comment type="caution">
    <text evidence="10">The sequence shown here is derived from an EMBL/GenBank/DDBJ whole genome shotgun (WGS) entry which is preliminary data.</text>
</comment>
<evidence type="ECO:0000256" key="7">
    <source>
        <dbReference type="ARBA" id="ARBA00023004"/>
    </source>
</evidence>
<reference evidence="11" key="1">
    <citation type="journal article" date="2019" name="Int. J. Syst. Evol. Microbiol.">
        <title>The Global Catalogue of Microorganisms (GCM) 10K type strain sequencing project: providing services to taxonomists for standard genome sequencing and annotation.</title>
        <authorList>
            <consortium name="The Broad Institute Genomics Platform"/>
            <consortium name="The Broad Institute Genome Sequencing Center for Infectious Disease"/>
            <person name="Wu L."/>
            <person name="Ma J."/>
        </authorList>
    </citation>
    <scope>NUCLEOTIDE SEQUENCE [LARGE SCALE GENOMIC DNA]</scope>
    <source>
        <strain evidence="11">CCUG 55590</strain>
    </source>
</reference>
<dbReference type="InterPro" id="IPR018146">
    <property type="entry name" value="Glyoxalase_1_CS"/>
</dbReference>
<dbReference type="Proteomes" id="UP001596439">
    <property type="component" value="Unassembled WGS sequence"/>
</dbReference>
<evidence type="ECO:0000259" key="9">
    <source>
        <dbReference type="PROSITE" id="PS51819"/>
    </source>
</evidence>
<dbReference type="PANTHER" id="PTHR43279:SF1">
    <property type="entry name" value="CATECHOL-2,3-DIOXYGENASE"/>
    <property type="match status" value="1"/>
</dbReference>
<sequence length="267" mass="29384">MKIEKIELGPVTLRVRDIEQVTQFYVDVIGMSVLEETEGLVTLGTKERPLVILRSVPEAKTNPRAAGLFHLAILLPNRVALGSILAHLIERRIEVGQGDHLVSEAFYLSDPEGNGIELYADRPKEQWSYEANGHVKMATEPVDYESMLQAAADRPFTGLPVGTTMGHVHFKVRSIEAAKRFYHDRLGFSITTDSYPGALFLAADGYHHHVGTNVWARPSDALGVEAGLEAWTLLVDEETNQALGGTSSEWSLTDEDGITVHIKRTGA</sequence>
<evidence type="ECO:0000313" key="11">
    <source>
        <dbReference type="Proteomes" id="UP001596439"/>
    </source>
</evidence>
<accession>A0ABW2PNB7</accession>
<evidence type="ECO:0000256" key="8">
    <source>
        <dbReference type="RuleBase" id="RU000683"/>
    </source>
</evidence>
<dbReference type="Gene3D" id="3.10.180.10">
    <property type="entry name" value="2,3-Dihydroxybiphenyl 1,2-Dioxygenase, domain 1"/>
    <property type="match status" value="2"/>
</dbReference>